<evidence type="ECO:0000313" key="2">
    <source>
        <dbReference type="EMBL" id="MBD8507046.1"/>
    </source>
</evidence>
<keyword evidence="3" id="KW-1185">Reference proteome</keyword>
<dbReference type="RefSeq" id="WP_192039504.1">
    <property type="nucleotide sequence ID" value="NZ_JACYWE010000006.1"/>
</dbReference>
<organism evidence="2 3">
    <name type="scientific">Lolliginicoccus lacisalsi</name>
    <dbReference type="NCBI Taxonomy" id="2742202"/>
    <lineage>
        <taxon>Bacteria</taxon>
        <taxon>Bacillati</taxon>
        <taxon>Actinomycetota</taxon>
        <taxon>Actinomycetes</taxon>
        <taxon>Mycobacteriales</taxon>
        <taxon>Hoyosellaceae</taxon>
        <taxon>Lolliginicoccus</taxon>
    </lineage>
</organism>
<gene>
    <name evidence="2" type="ORF">HT102_11160</name>
</gene>
<accession>A0A927JDI4</accession>
<feature type="chain" id="PRO_5039300483" evidence="1">
    <location>
        <begin position="29"/>
        <end position="106"/>
    </location>
</feature>
<sequence>MRTILARAAGTMALALPLALLGTSAATASPAVTAWDLGIATAVEVNAPGQFCRTAPQGLPVGPWTIIPKILLPPLIEGAGGVTVVCVPGTSGPVDVHSGIGLTPLF</sequence>
<comment type="caution">
    <text evidence="2">The sequence shown here is derived from an EMBL/GenBank/DDBJ whole genome shotgun (WGS) entry which is preliminary data.</text>
</comment>
<feature type="signal peptide" evidence="1">
    <location>
        <begin position="1"/>
        <end position="28"/>
    </location>
</feature>
<dbReference type="AlphaFoldDB" id="A0A927JDI4"/>
<dbReference type="EMBL" id="JACYWE010000006">
    <property type="protein sequence ID" value="MBD8507046.1"/>
    <property type="molecule type" value="Genomic_DNA"/>
</dbReference>
<evidence type="ECO:0000313" key="3">
    <source>
        <dbReference type="Proteomes" id="UP000642993"/>
    </source>
</evidence>
<reference evidence="2" key="1">
    <citation type="submission" date="2020-09" db="EMBL/GenBank/DDBJ databases">
        <title>Hoyosella lacisalsi sp. nov., a halotolerant actinobacterium isolated from soil of Lake Gudzhirganskoe.</title>
        <authorList>
            <person name="Yang Q."/>
            <person name="Guo P.Y."/>
            <person name="Liu S.W."/>
            <person name="Li F.N."/>
            <person name="Sun C.H."/>
        </authorList>
    </citation>
    <scope>NUCLEOTIDE SEQUENCE</scope>
    <source>
        <strain evidence="2">G463</strain>
    </source>
</reference>
<evidence type="ECO:0000256" key="1">
    <source>
        <dbReference type="SAM" id="SignalP"/>
    </source>
</evidence>
<name>A0A927JDI4_9ACTN</name>
<protein>
    <submittedName>
        <fullName evidence="2">Uncharacterized protein</fullName>
    </submittedName>
</protein>
<proteinExistence type="predicted"/>
<keyword evidence="1" id="KW-0732">Signal</keyword>
<dbReference type="Proteomes" id="UP000642993">
    <property type="component" value="Unassembled WGS sequence"/>
</dbReference>